<dbReference type="Proteomes" id="UP000308836">
    <property type="component" value="Unassembled WGS sequence"/>
</dbReference>
<accession>A0AC61R9B8</accession>
<name>A0AC61R9B8_9FIRM</name>
<reference evidence="1" key="1">
    <citation type="submission" date="2019-04" db="EMBL/GenBank/DDBJ databases">
        <title>Microbes associate with the intestines of laboratory mice.</title>
        <authorList>
            <person name="Navarre W."/>
            <person name="Wong E."/>
            <person name="Huang K."/>
            <person name="Tropini C."/>
            <person name="Ng K."/>
            <person name="Yu B."/>
        </authorList>
    </citation>
    <scope>NUCLEOTIDE SEQUENCE</scope>
    <source>
        <strain evidence="1">NM09_H32</strain>
    </source>
</reference>
<evidence type="ECO:0000313" key="1">
    <source>
        <dbReference type="EMBL" id="TGY66856.1"/>
    </source>
</evidence>
<protein>
    <submittedName>
        <fullName evidence="1">LTA synthase family protein</fullName>
    </submittedName>
</protein>
<keyword evidence="2" id="KW-1185">Reference proteome</keyword>
<dbReference type="EMBL" id="SRYG01000003">
    <property type="protein sequence ID" value="TGY66856.1"/>
    <property type="molecule type" value="Genomic_DNA"/>
</dbReference>
<gene>
    <name evidence="1" type="ORF">E5336_01870</name>
</gene>
<organism evidence="1 2">
    <name type="scientific">Dubosiella muris</name>
    <dbReference type="NCBI Taxonomy" id="3038133"/>
    <lineage>
        <taxon>Bacteria</taxon>
        <taxon>Bacillati</taxon>
        <taxon>Bacillota</taxon>
        <taxon>Erysipelotrichia</taxon>
        <taxon>Erysipelotrichales</taxon>
        <taxon>Erysipelotrichaceae</taxon>
        <taxon>Dubosiella</taxon>
    </lineage>
</organism>
<comment type="caution">
    <text evidence="1">The sequence shown here is derived from an EMBL/GenBank/DDBJ whole genome shotgun (WGS) entry which is preliminary data.</text>
</comment>
<evidence type="ECO:0000313" key="2">
    <source>
        <dbReference type="Proteomes" id="UP000308836"/>
    </source>
</evidence>
<proteinExistence type="predicted"/>
<sequence length="510" mass="58614">MKEILKNKKTQKILKVLRWVLFILVNLLICLGVFIGLGFFEACKWVPEKFGNIPFEQILFTVNTSVDGAGEGVMNEFWEACIQQPLLCALSLAVFLGCLNALMFYFKKNILRRICTFIFLLCSLAIMWDGFDSFAKQIGFYEYMDGYLNPSTLYEDEYVDPAQLTYVFPEKKRNLIYIYLESMETSYGDMQHGGAFQESLIPELSKLATNKNTFTSGNGYTIIPSNGWTAASLIASTSGANLKTPVAQDNTAIEFQFMDGAYTLGEILEKEGYNQIFLMGSDAGFAQRDLFFTQHGNYEIHDYYYEKEQGKFPEDYRVWWGYEDKKLFEYAKEDLLELASQNEPFNFTMLTCDTHFTGGYLCKDCPKEYPDQYSNVIRCSSKQIGDFVKWIKKQDFYDNTTIVIAGDHLTMDDSWANEHIGNDYERKGYYTLINSPAKKQSEEDRTLTAFDFYPTTLTALGVQYEGDRVGLGTDLYSTTPTLAEKMGPDKLEEELKRFSIYYQDHIQKAD</sequence>